<dbReference type="AlphaFoldDB" id="A0A0V0GHJ9"/>
<evidence type="ECO:0000313" key="1">
    <source>
        <dbReference type="EMBL" id="JAP07634.1"/>
    </source>
</evidence>
<organism evidence="1">
    <name type="scientific">Solanum chacoense</name>
    <name type="common">Chaco potato</name>
    <dbReference type="NCBI Taxonomy" id="4108"/>
    <lineage>
        <taxon>Eukaryota</taxon>
        <taxon>Viridiplantae</taxon>
        <taxon>Streptophyta</taxon>
        <taxon>Embryophyta</taxon>
        <taxon>Tracheophyta</taxon>
        <taxon>Spermatophyta</taxon>
        <taxon>Magnoliopsida</taxon>
        <taxon>eudicotyledons</taxon>
        <taxon>Gunneridae</taxon>
        <taxon>Pentapetalae</taxon>
        <taxon>asterids</taxon>
        <taxon>lamiids</taxon>
        <taxon>Solanales</taxon>
        <taxon>Solanaceae</taxon>
        <taxon>Solanoideae</taxon>
        <taxon>Solaneae</taxon>
        <taxon>Solanum</taxon>
    </lineage>
</organism>
<name>A0A0V0GHJ9_SOLCH</name>
<protein>
    <submittedName>
        <fullName evidence="1">Putative ovule protein</fullName>
    </submittedName>
</protein>
<reference evidence="1" key="1">
    <citation type="submission" date="2015-12" db="EMBL/GenBank/DDBJ databases">
        <title>Gene expression during late stages of embryo sac development: a critical building block for successful pollen-pistil interactions.</title>
        <authorList>
            <person name="Liu Y."/>
            <person name="Joly V."/>
            <person name="Sabar M."/>
            <person name="Matton D.P."/>
        </authorList>
    </citation>
    <scope>NUCLEOTIDE SEQUENCE</scope>
</reference>
<proteinExistence type="predicted"/>
<accession>A0A0V0GHJ9</accession>
<sequence length="65" mass="7637">MRTWQAATPSPLQKAIYGSDNWIHNKIHSHCFFPQHNARTPRLVSWHCRDHFIFSPRNQQAVVIG</sequence>
<dbReference type="EMBL" id="GEDG01038350">
    <property type="protein sequence ID" value="JAP07634.1"/>
    <property type="molecule type" value="Transcribed_RNA"/>
</dbReference>